<sequence>MSETRKNHLTIDGGQVKEDEHVASYKPIPESDGAEPVEYLETEEVYMQLNQNEIMETEPADDIDDHWEHNSIKMLLNLYLQNVDKFRSPKVKKKNVWIDIANAVGKGPDCCDKKFRNLKQTYIRLLKKRNRNEVVVVKWPYFEVFEKIYNVNGEYQPEIQQRIQEASTESVTKALLSIAEPSTYEQDVQENGESSNGQSEESKRKLNRRRYADFRKITLEMRNRQRTVEEKLDREGIVRKLDHLVAKAIAVLWDDIIKNVLKSLRSFDEDGGVEVPVCLEDLCSECEAIIPLDFRSSKSNLSKSKEKLSPDGAEEKLLPKEVEAKIVTRVDMADAKYVVEDHRNGDAKIELDANKRQFSGLTKEELLKYADDPFWVNLRWAMFILFWALWLAMLAGAITIIVKAPKCAAPEPKTWYLKGLLVDMEESPYAEIEDDLQLLEHFKVQGVFVDVPTYEIIDENPSVLESFKRFVSMAKSHGIKLNKVRQLLVNTELKDEQPLTGRGSDLAADHTYYSYWRHTQTTDQPKLMELLQRWAKVVDDASEAPGTGKIISIHSERGRRSRGAVPLTQEHNVPPTAGLQAADNRERC</sequence>
<feature type="region of interest" description="Disordered" evidence="1">
    <location>
        <begin position="183"/>
        <end position="206"/>
    </location>
</feature>
<dbReference type="SUPFAM" id="SSF51445">
    <property type="entry name" value="(Trans)glycosidases"/>
    <property type="match status" value="1"/>
</dbReference>
<proteinExistence type="predicted"/>
<dbReference type="AlphaFoldDB" id="A0A922S7Y8"/>
<organism evidence="5 6">
    <name type="scientific">Spodoptera exigua</name>
    <name type="common">Beet armyworm</name>
    <name type="synonym">Noctua fulgens</name>
    <dbReference type="NCBI Taxonomy" id="7107"/>
    <lineage>
        <taxon>Eukaryota</taxon>
        <taxon>Metazoa</taxon>
        <taxon>Ecdysozoa</taxon>
        <taxon>Arthropoda</taxon>
        <taxon>Hexapoda</taxon>
        <taxon>Insecta</taxon>
        <taxon>Pterygota</taxon>
        <taxon>Neoptera</taxon>
        <taxon>Endopterygota</taxon>
        <taxon>Lepidoptera</taxon>
        <taxon>Glossata</taxon>
        <taxon>Ditrysia</taxon>
        <taxon>Noctuoidea</taxon>
        <taxon>Noctuidae</taxon>
        <taxon>Amphipyrinae</taxon>
        <taxon>Spodoptera</taxon>
    </lineage>
</organism>
<protein>
    <recommendedName>
        <fullName evidence="7">MADF domain-containing protein</fullName>
    </recommendedName>
</protein>
<dbReference type="GO" id="GO:1903801">
    <property type="term" value="P:L-leucine import across plasma membrane"/>
    <property type="evidence" value="ECO:0007669"/>
    <property type="project" value="TreeGrafter"/>
</dbReference>
<dbReference type="GO" id="GO:0016324">
    <property type="term" value="C:apical plasma membrane"/>
    <property type="evidence" value="ECO:0007669"/>
    <property type="project" value="TreeGrafter"/>
</dbReference>
<feature type="domain" description="Myb/SANT-like DNA-binding" evidence="3">
    <location>
        <begin position="65"/>
        <end position="148"/>
    </location>
</feature>
<dbReference type="InterPro" id="IPR017853">
    <property type="entry name" value="GH"/>
</dbReference>
<keyword evidence="2" id="KW-1133">Transmembrane helix</keyword>
<evidence type="ECO:0000259" key="3">
    <source>
        <dbReference type="Pfam" id="PF13837"/>
    </source>
</evidence>
<dbReference type="InterPro" id="IPR042280">
    <property type="entry name" value="SLC3A2"/>
</dbReference>
<dbReference type="Proteomes" id="UP000814243">
    <property type="component" value="Unassembled WGS sequence"/>
</dbReference>
<evidence type="ECO:0000256" key="2">
    <source>
        <dbReference type="SAM" id="Phobius"/>
    </source>
</evidence>
<feature type="domain" description="Solute carrier family 3 member 2 N-terminal" evidence="4">
    <location>
        <begin position="346"/>
        <end position="421"/>
    </location>
</feature>
<dbReference type="PANTHER" id="PTHR46673:SF1">
    <property type="entry name" value="4F2 CELL-SURFACE ANTIGEN HEAVY CHAIN"/>
    <property type="match status" value="1"/>
</dbReference>
<evidence type="ECO:0000259" key="4">
    <source>
        <dbReference type="Pfam" id="PF16028"/>
    </source>
</evidence>
<feature type="compositionally biased region" description="Low complexity" evidence="1">
    <location>
        <begin position="189"/>
        <end position="199"/>
    </location>
</feature>
<dbReference type="GO" id="GO:0016323">
    <property type="term" value="C:basolateral plasma membrane"/>
    <property type="evidence" value="ECO:0007669"/>
    <property type="project" value="TreeGrafter"/>
</dbReference>
<dbReference type="GO" id="GO:0015180">
    <property type="term" value="F:L-alanine transmembrane transporter activity"/>
    <property type="evidence" value="ECO:0007669"/>
    <property type="project" value="TreeGrafter"/>
</dbReference>
<dbReference type="GO" id="GO:1904273">
    <property type="term" value="P:L-alanine import across plasma membrane"/>
    <property type="evidence" value="ECO:0007669"/>
    <property type="project" value="TreeGrafter"/>
</dbReference>
<dbReference type="Pfam" id="PF16028">
    <property type="entry name" value="SLC3A2_N"/>
    <property type="match status" value="1"/>
</dbReference>
<name>A0A922S7Y8_SPOEX</name>
<dbReference type="GO" id="GO:0015823">
    <property type="term" value="P:phenylalanine transport"/>
    <property type="evidence" value="ECO:0007669"/>
    <property type="project" value="TreeGrafter"/>
</dbReference>
<evidence type="ECO:0000313" key="5">
    <source>
        <dbReference type="EMBL" id="KAH9628276.1"/>
    </source>
</evidence>
<comment type="caution">
    <text evidence="5">The sequence shown here is derived from an EMBL/GenBank/DDBJ whole genome shotgun (WGS) entry which is preliminary data.</text>
</comment>
<dbReference type="GO" id="GO:0015173">
    <property type="term" value="F:aromatic amino acid transmembrane transporter activity"/>
    <property type="evidence" value="ECO:0007669"/>
    <property type="project" value="TreeGrafter"/>
</dbReference>
<gene>
    <name evidence="5" type="ORF">HF086_017351</name>
</gene>
<accession>A0A922S7Y8</accession>
<feature type="region of interest" description="Disordered" evidence="1">
    <location>
        <begin position="1"/>
        <end position="34"/>
    </location>
</feature>
<dbReference type="InterPro" id="IPR031984">
    <property type="entry name" value="SLC3A2_N"/>
</dbReference>
<dbReference type="PANTHER" id="PTHR46673">
    <property type="entry name" value="4F2 CELL-SURFACE ANTIGEN HEAVY CHAIN"/>
    <property type="match status" value="1"/>
</dbReference>
<evidence type="ECO:0000313" key="6">
    <source>
        <dbReference type="Proteomes" id="UP000814243"/>
    </source>
</evidence>
<keyword evidence="2" id="KW-0812">Transmembrane</keyword>
<feature type="transmembrane region" description="Helical" evidence="2">
    <location>
        <begin position="380"/>
        <end position="402"/>
    </location>
</feature>
<dbReference type="Pfam" id="PF13837">
    <property type="entry name" value="Myb_DNA-bind_4"/>
    <property type="match status" value="1"/>
</dbReference>
<dbReference type="GO" id="GO:0015190">
    <property type="term" value="F:L-leucine transmembrane transporter activity"/>
    <property type="evidence" value="ECO:0007669"/>
    <property type="project" value="TreeGrafter"/>
</dbReference>
<evidence type="ECO:0000256" key="1">
    <source>
        <dbReference type="SAM" id="MobiDB-lite"/>
    </source>
</evidence>
<feature type="region of interest" description="Disordered" evidence="1">
    <location>
        <begin position="548"/>
        <end position="588"/>
    </location>
</feature>
<evidence type="ECO:0008006" key="7">
    <source>
        <dbReference type="Google" id="ProtNLM"/>
    </source>
</evidence>
<dbReference type="InterPro" id="IPR044822">
    <property type="entry name" value="Myb_DNA-bind_4"/>
</dbReference>
<keyword evidence="2" id="KW-0472">Membrane</keyword>
<dbReference type="EMBL" id="JACEFF010000920">
    <property type="protein sequence ID" value="KAH9628276.1"/>
    <property type="molecule type" value="Genomic_DNA"/>
</dbReference>
<reference evidence="5" key="1">
    <citation type="journal article" date="2021" name="G3 (Bethesda)">
        <title>Genome and transcriptome analysis of the beet armyworm Spodoptera exigua reveals targets for pest control. .</title>
        <authorList>
            <person name="Simon S."/>
            <person name="Breeschoten T."/>
            <person name="Jansen H.J."/>
            <person name="Dirks R.P."/>
            <person name="Schranz M.E."/>
            <person name="Ros V.I.D."/>
        </authorList>
    </citation>
    <scope>NUCLEOTIDE SEQUENCE</scope>
    <source>
        <strain evidence="5">TB_SE_WUR_2020</strain>
    </source>
</reference>